<keyword evidence="3" id="KW-1185">Reference proteome</keyword>
<sequence length="435" mass="47991">MQKGTTECSKSALPDDGFGKDFFNSWKLGKVENESIDFDFETVPKNKMGSFKFDELDSFELSGNFEKLASFKLDIPNLDFSSMSKKNEKTRENSTRDISKGKDFKEDKFSFDFDFNSFEFDSKSQKDDRRHSTCATVREHSSKNVKPDSSKNITADTNVPTSSEPDKLTRLNKESFDFAQKTALSTTKQISSVEDNQKEPGLSTIHRETSHPMHMGKEDSADSLGFHLQSFSGDSSGEALSADKISTLQVDAAKCTSMMQKGDPMQPICSSASSPSRSSSPVDSFNSGCGPKSCMKQVQNKGAEAEIQKHQVKTQLANGLIQLKKDVSSIRCSKNSTMTLKIGEEKLKSDKNLVSPLLKSSFQHNPVNAKNMSEPLLQKLTSASPKILSAENDKANLNLRTRLGSQTMRSVSNNVALDPYSILTSSVATYDNSLL</sequence>
<proteinExistence type="predicted"/>
<feature type="compositionally biased region" description="Low complexity" evidence="1">
    <location>
        <begin position="267"/>
        <end position="287"/>
    </location>
</feature>
<accession>A0A2H9ZV87</accession>
<dbReference type="InterPro" id="IPR038777">
    <property type="entry name" value="At4g18490-like"/>
</dbReference>
<dbReference type="OrthoDB" id="764136at2759"/>
<gene>
    <name evidence="2" type="ORF">AXF42_Ash017143</name>
</gene>
<name>A0A2H9ZV87_9ASPA</name>
<dbReference type="EMBL" id="KZ453539">
    <property type="protein sequence ID" value="PKA47198.1"/>
    <property type="molecule type" value="Genomic_DNA"/>
</dbReference>
<feature type="compositionally biased region" description="Polar residues" evidence="1">
    <location>
        <begin position="150"/>
        <end position="163"/>
    </location>
</feature>
<protein>
    <submittedName>
        <fullName evidence="2">Uncharacterized protein</fullName>
    </submittedName>
</protein>
<evidence type="ECO:0000313" key="2">
    <source>
        <dbReference type="EMBL" id="PKA47198.1"/>
    </source>
</evidence>
<feature type="region of interest" description="Disordered" evidence="1">
    <location>
        <begin position="261"/>
        <end position="289"/>
    </location>
</feature>
<dbReference type="Proteomes" id="UP000236161">
    <property type="component" value="Unassembled WGS sequence"/>
</dbReference>
<dbReference type="STRING" id="1088818.A0A2H9ZV87"/>
<feature type="compositionally biased region" description="Basic and acidic residues" evidence="1">
    <location>
        <begin position="129"/>
        <end position="149"/>
    </location>
</feature>
<organism evidence="2 3">
    <name type="scientific">Apostasia shenzhenica</name>
    <dbReference type="NCBI Taxonomy" id="1088818"/>
    <lineage>
        <taxon>Eukaryota</taxon>
        <taxon>Viridiplantae</taxon>
        <taxon>Streptophyta</taxon>
        <taxon>Embryophyta</taxon>
        <taxon>Tracheophyta</taxon>
        <taxon>Spermatophyta</taxon>
        <taxon>Magnoliopsida</taxon>
        <taxon>Liliopsida</taxon>
        <taxon>Asparagales</taxon>
        <taxon>Orchidaceae</taxon>
        <taxon>Apostasioideae</taxon>
        <taxon>Apostasia</taxon>
    </lineage>
</organism>
<evidence type="ECO:0000313" key="3">
    <source>
        <dbReference type="Proteomes" id="UP000236161"/>
    </source>
</evidence>
<dbReference type="AlphaFoldDB" id="A0A2H9ZV87"/>
<dbReference type="PANTHER" id="PTHR36380:SF1">
    <property type="entry name" value="OS01G0755100 PROTEIN"/>
    <property type="match status" value="1"/>
</dbReference>
<dbReference type="PANTHER" id="PTHR36380">
    <property type="entry name" value="BNAA03G58330D PROTEIN"/>
    <property type="match status" value="1"/>
</dbReference>
<reference evidence="2 3" key="1">
    <citation type="journal article" date="2017" name="Nature">
        <title>The Apostasia genome and the evolution of orchids.</title>
        <authorList>
            <person name="Zhang G.Q."/>
            <person name="Liu K.W."/>
            <person name="Li Z."/>
            <person name="Lohaus R."/>
            <person name="Hsiao Y.Y."/>
            <person name="Niu S.C."/>
            <person name="Wang J.Y."/>
            <person name="Lin Y.C."/>
            <person name="Xu Q."/>
            <person name="Chen L.J."/>
            <person name="Yoshida K."/>
            <person name="Fujiwara S."/>
            <person name="Wang Z.W."/>
            <person name="Zhang Y.Q."/>
            <person name="Mitsuda N."/>
            <person name="Wang M."/>
            <person name="Liu G.H."/>
            <person name="Pecoraro L."/>
            <person name="Huang H.X."/>
            <person name="Xiao X.J."/>
            <person name="Lin M."/>
            <person name="Wu X.Y."/>
            <person name="Wu W.L."/>
            <person name="Chen Y.Y."/>
            <person name="Chang S.B."/>
            <person name="Sakamoto S."/>
            <person name="Ohme-Takagi M."/>
            <person name="Yagi M."/>
            <person name="Zeng S.J."/>
            <person name="Shen C.Y."/>
            <person name="Yeh C.M."/>
            <person name="Luo Y.B."/>
            <person name="Tsai W.C."/>
            <person name="Van de Peer Y."/>
            <person name="Liu Z.J."/>
        </authorList>
    </citation>
    <scope>NUCLEOTIDE SEQUENCE [LARGE SCALE GENOMIC DNA]</scope>
    <source>
        <strain evidence="3">cv. Shenzhen</strain>
        <tissue evidence="2">Stem</tissue>
    </source>
</reference>
<feature type="region of interest" description="Disordered" evidence="1">
    <location>
        <begin position="129"/>
        <end position="166"/>
    </location>
</feature>
<evidence type="ECO:0000256" key="1">
    <source>
        <dbReference type="SAM" id="MobiDB-lite"/>
    </source>
</evidence>